<reference evidence="7" key="2">
    <citation type="submission" date="2023-01" db="EMBL/GenBank/DDBJ databases">
        <title>Draft genome sequence of Portibacter lacus strain NBRC 108769.</title>
        <authorList>
            <person name="Sun Q."/>
            <person name="Mori K."/>
        </authorList>
    </citation>
    <scope>NUCLEOTIDE SEQUENCE</scope>
    <source>
        <strain evidence="7">NBRC 108769</strain>
    </source>
</reference>
<evidence type="ECO:0000256" key="1">
    <source>
        <dbReference type="ARBA" id="ARBA00022448"/>
    </source>
</evidence>
<dbReference type="Pfam" id="PF00127">
    <property type="entry name" value="Copper-bind"/>
    <property type="match status" value="1"/>
</dbReference>
<dbReference type="Gene3D" id="2.120.10.30">
    <property type="entry name" value="TolB, C-terminal domain"/>
    <property type="match status" value="1"/>
</dbReference>
<evidence type="ECO:0000256" key="4">
    <source>
        <dbReference type="ARBA" id="ARBA00022982"/>
    </source>
</evidence>
<evidence type="ECO:0000259" key="6">
    <source>
        <dbReference type="Pfam" id="PF00127"/>
    </source>
</evidence>
<dbReference type="InterPro" id="IPR014755">
    <property type="entry name" value="Cu-Rt/internalin_Ig-like"/>
</dbReference>
<dbReference type="RefSeq" id="WP_235294760.1">
    <property type="nucleotide sequence ID" value="NZ_BSOH01000003.1"/>
</dbReference>
<keyword evidence="8" id="KW-1185">Reference proteome</keyword>
<dbReference type="InterPro" id="IPR008972">
    <property type="entry name" value="Cupredoxin"/>
</dbReference>
<dbReference type="Proteomes" id="UP001156666">
    <property type="component" value="Unassembled WGS sequence"/>
</dbReference>
<dbReference type="PANTHER" id="PTHR33546:SF1">
    <property type="entry name" value="LARGE, MULTIFUNCTIONAL SECRETED PROTEIN"/>
    <property type="match status" value="1"/>
</dbReference>
<accession>A0AA37SKA8</accession>
<keyword evidence="2" id="KW-0479">Metal-binding</keyword>
<dbReference type="GO" id="GO:0009055">
    <property type="term" value="F:electron transfer activity"/>
    <property type="evidence" value="ECO:0007669"/>
    <property type="project" value="InterPro"/>
</dbReference>
<protein>
    <submittedName>
        <fullName evidence="7">Large multi-functional protein</fullName>
    </submittedName>
</protein>
<dbReference type="InterPro" id="IPR011041">
    <property type="entry name" value="Quinoprot_gluc/sorb_DH_b-prop"/>
</dbReference>
<evidence type="ECO:0000313" key="8">
    <source>
        <dbReference type="Proteomes" id="UP001156666"/>
    </source>
</evidence>
<organism evidence="7 8">
    <name type="scientific">Portibacter lacus</name>
    <dbReference type="NCBI Taxonomy" id="1099794"/>
    <lineage>
        <taxon>Bacteria</taxon>
        <taxon>Pseudomonadati</taxon>
        <taxon>Bacteroidota</taxon>
        <taxon>Saprospiria</taxon>
        <taxon>Saprospirales</taxon>
        <taxon>Haliscomenobacteraceae</taxon>
        <taxon>Portibacter</taxon>
    </lineage>
</organism>
<evidence type="ECO:0000256" key="5">
    <source>
        <dbReference type="ARBA" id="ARBA00023008"/>
    </source>
</evidence>
<dbReference type="SUPFAM" id="SSF50952">
    <property type="entry name" value="Soluble quinoprotein glucose dehydrogenase"/>
    <property type="match status" value="1"/>
</dbReference>
<dbReference type="PROSITE" id="PS00196">
    <property type="entry name" value="COPPER_BLUE"/>
    <property type="match status" value="1"/>
</dbReference>
<dbReference type="InterPro" id="IPR011042">
    <property type="entry name" value="6-blade_b-propeller_TolB-like"/>
</dbReference>
<dbReference type="AlphaFoldDB" id="A0AA37SKA8"/>
<dbReference type="Gene3D" id="2.60.40.420">
    <property type="entry name" value="Cupredoxins - blue copper proteins"/>
    <property type="match status" value="1"/>
</dbReference>
<dbReference type="InterPro" id="IPR028871">
    <property type="entry name" value="BlueCu_1_BS"/>
</dbReference>
<keyword evidence="5" id="KW-0186">Copper</keyword>
<dbReference type="SUPFAM" id="SSF49503">
    <property type="entry name" value="Cupredoxins"/>
    <property type="match status" value="1"/>
</dbReference>
<dbReference type="GO" id="GO:0005507">
    <property type="term" value="F:copper ion binding"/>
    <property type="evidence" value="ECO:0007669"/>
    <property type="project" value="InterPro"/>
</dbReference>
<dbReference type="Gene3D" id="2.60.40.1220">
    <property type="match status" value="1"/>
</dbReference>
<proteinExistence type="predicted"/>
<name>A0AA37SKA8_9BACT</name>
<gene>
    <name evidence="7" type="ORF">GCM10007940_07330</name>
</gene>
<evidence type="ECO:0000313" key="7">
    <source>
        <dbReference type="EMBL" id="GLR16118.1"/>
    </source>
</evidence>
<evidence type="ECO:0000256" key="2">
    <source>
        <dbReference type="ARBA" id="ARBA00022723"/>
    </source>
</evidence>
<keyword evidence="4" id="KW-0249">Electron transport</keyword>
<keyword evidence="3" id="KW-0732">Signal</keyword>
<dbReference type="EMBL" id="BSOH01000003">
    <property type="protein sequence ID" value="GLR16118.1"/>
    <property type="molecule type" value="Genomic_DNA"/>
</dbReference>
<sequence length="645" mass="72301">MKRTIHIIIYLFAIQLSAQVTNAVKEDVYYSIQDIFIPENIELEVGGMVFNDKGSLGITTRRGELWEITNPSSKQPVYNRFASGLHEPLGLNWKDGSYYLSQRGELTKLTDINKDGKADKYESIYSWPLEGNYHEYSYGPKFLPNGDMLVSLNLGWIGKGASLSKWRGWIVQISPEGELTPIATGMRSPAGFGFNSQGDLFYTENQGDWVGSGRMTHVEKGDFVGNPEGLKWSGEEGSPVSLKFEDFQDLEETTLYDYSKKVEGIKPPSVWFPHTLMGISTSDLVVIPEGFGPFENQLLVGDQGHSKVMRVFQEKVNGVYQGICFPFREGFESGILRMVFDDDQSLYVGMTSRGWSSTGKKKFGLERLVWNKNLPFEMKTVKAKSFGFEIEFTDLVDKASATDIESYSITDFNYKYHLTYGSPIINQEVKNISKVELDDDQKTVRIYIDGMRNGYIYEIDAKSVNDRSGSPLLHNKGYYTLNEIPAGENGVVDHSAHNMPEVETKDIISPKRPTDMPKSWTEGPDQIITMGTKPGLKFDISEVTVKAGSKIKLVFNNNDDMLHNMIIVNPEKADEVAQLAVELGLSGLEKGFIPQSDEIIAHTNLMQPHTSDAIYFSAPSKPGTYQYVCTFPGHAAIMRGIMIVE</sequence>
<keyword evidence="1" id="KW-0813">Transport</keyword>
<dbReference type="CDD" id="cd04233">
    <property type="entry name" value="Auracyanin"/>
    <property type="match status" value="1"/>
</dbReference>
<comment type="caution">
    <text evidence="7">The sequence shown here is derived from an EMBL/GenBank/DDBJ whole genome shotgun (WGS) entry which is preliminary data.</text>
</comment>
<reference evidence="7" key="1">
    <citation type="journal article" date="2014" name="Int. J. Syst. Evol. Microbiol.">
        <title>Complete genome sequence of Corynebacterium casei LMG S-19264T (=DSM 44701T), isolated from a smear-ripened cheese.</title>
        <authorList>
            <consortium name="US DOE Joint Genome Institute (JGI-PGF)"/>
            <person name="Walter F."/>
            <person name="Albersmeier A."/>
            <person name="Kalinowski J."/>
            <person name="Ruckert C."/>
        </authorList>
    </citation>
    <scope>NUCLEOTIDE SEQUENCE</scope>
    <source>
        <strain evidence="7">NBRC 108769</strain>
    </source>
</reference>
<dbReference type="PANTHER" id="PTHR33546">
    <property type="entry name" value="LARGE, MULTIFUNCTIONAL SECRETED PROTEIN-RELATED"/>
    <property type="match status" value="1"/>
</dbReference>
<feature type="domain" description="Blue (type 1) copper" evidence="6">
    <location>
        <begin position="532"/>
        <end position="645"/>
    </location>
</feature>
<dbReference type="InterPro" id="IPR000923">
    <property type="entry name" value="BlueCu_1"/>
</dbReference>
<evidence type="ECO:0000256" key="3">
    <source>
        <dbReference type="ARBA" id="ARBA00022729"/>
    </source>
</evidence>